<feature type="transmembrane region" description="Helical" evidence="7">
    <location>
        <begin position="20"/>
        <end position="47"/>
    </location>
</feature>
<dbReference type="SUPFAM" id="SSF103473">
    <property type="entry name" value="MFS general substrate transporter"/>
    <property type="match status" value="1"/>
</dbReference>
<dbReference type="GO" id="GO:0005886">
    <property type="term" value="C:plasma membrane"/>
    <property type="evidence" value="ECO:0007669"/>
    <property type="project" value="UniProtKB-SubCell"/>
</dbReference>
<feature type="transmembrane region" description="Helical" evidence="7">
    <location>
        <begin position="339"/>
        <end position="357"/>
    </location>
</feature>
<dbReference type="GO" id="GO:0022857">
    <property type="term" value="F:transmembrane transporter activity"/>
    <property type="evidence" value="ECO:0007669"/>
    <property type="project" value="InterPro"/>
</dbReference>
<comment type="subcellular location">
    <subcellularLocation>
        <location evidence="1">Cell membrane</location>
        <topology evidence="1">Multi-pass membrane protein</topology>
    </subcellularLocation>
</comment>
<evidence type="ECO:0000256" key="2">
    <source>
        <dbReference type="ARBA" id="ARBA00022475"/>
    </source>
</evidence>
<feature type="transmembrane region" description="Helical" evidence="7">
    <location>
        <begin position="306"/>
        <end position="327"/>
    </location>
</feature>
<dbReference type="Proteomes" id="UP000010411">
    <property type="component" value="Unassembled WGS sequence"/>
</dbReference>
<organism evidence="8 9">
    <name type="scientific">Streptomyces ipomoeae 91-03</name>
    <dbReference type="NCBI Taxonomy" id="698759"/>
    <lineage>
        <taxon>Bacteria</taxon>
        <taxon>Bacillati</taxon>
        <taxon>Actinomycetota</taxon>
        <taxon>Actinomycetes</taxon>
        <taxon>Kitasatosporales</taxon>
        <taxon>Streptomycetaceae</taxon>
        <taxon>Streptomyces</taxon>
    </lineage>
</organism>
<feature type="compositionally biased region" description="Basic and acidic residues" evidence="6">
    <location>
        <begin position="241"/>
        <end position="257"/>
    </location>
</feature>
<proteinExistence type="predicted"/>
<sequence>MRRKGQESRTGAGLGREFRWLWGAYAVSTCGTWLAFDAFPLIAVLILDVGPTQVSALAAIGLAVGAVVAVPLGPWVEFRRKRPVMIAMDLVRCAALLTIPAAYALDLLDFTQLLVVAVVTAAADITFIAASGAYLKSLVPPQHLLTANGRFEATTWTATMFGPPLGGAAIGLFGPMTTLVVNALSFVLSAAGIRAIGGTGRARVTGGAHVTSGTGEAGGKEPHQTRPGPETDGPEAGSPEADGRPRPRPRPHDRLRPGDLLEGWRHLLTSPSLRPLFLNTVLVNGLIMATAPLLLILMVGELGFSPWQYGLAFAVPCTGGLIGSRLSRRLVARHGQRRVLLTAGALRACWPLGLVFVHPGVSGLVLVMTVELGLITCASAYNSVMTTYRLNETPPDRVTRTLSAWSITGKLTTAALTALWGLLATATGPRPAIALAGVLLLATPLLLPRKQPTRPAHDNSPTTA</sequence>
<evidence type="ECO:0000256" key="6">
    <source>
        <dbReference type="SAM" id="MobiDB-lite"/>
    </source>
</evidence>
<keyword evidence="3 7" id="KW-0812">Transmembrane</keyword>
<dbReference type="CDD" id="cd06173">
    <property type="entry name" value="MFS_MefA_like"/>
    <property type="match status" value="1"/>
</dbReference>
<dbReference type="PANTHER" id="PTHR23513:SF6">
    <property type="entry name" value="MAJOR FACILITATOR SUPERFAMILY ASSOCIATED DOMAIN-CONTAINING PROTEIN"/>
    <property type="match status" value="1"/>
</dbReference>
<dbReference type="InterPro" id="IPR036259">
    <property type="entry name" value="MFS_trans_sf"/>
</dbReference>
<dbReference type="Gene3D" id="1.20.1250.20">
    <property type="entry name" value="MFS general substrate transporter like domains"/>
    <property type="match status" value="1"/>
</dbReference>
<evidence type="ECO:0000256" key="3">
    <source>
        <dbReference type="ARBA" id="ARBA00022692"/>
    </source>
</evidence>
<dbReference type="PANTHER" id="PTHR23513">
    <property type="entry name" value="INTEGRAL MEMBRANE EFFLUX PROTEIN-RELATED"/>
    <property type="match status" value="1"/>
</dbReference>
<feature type="region of interest" description="Disordered" evidence="6">
    <location>
        <begin position="203"/>
        <end position="257"/>
    </location>
</feature>
<keyword evidence="2" id="KW-1003">Cell membrane</keyword>
<feature type="transmembrane region" description="Helical" evidence="7">
    <location>
        <begin position="53"/>
        <end position="72"/>
    </location>
</feature>
<dbReference type="InterPro" id="IPR011701">
    <property type="entry name" value="MFS"/>
</dbReference>
<evidence type="ECO:0000256" key="1">
    <source>
        <dbReference type="ARBA" id="ARBA00004651"/>
    </source>
</evidence>
<feature type="transmembrane region" description="Helical" evidence="7">
    <location>
        <begin position="111"/>
        <end position="135"/>
    </location>
</feature>
<dbReference type="AlphaFoldDB" id="L1KHH8"/>
<evidence type="ECO:0000256" key="5">
    <source>
        <dbReference type="ARBA" id="ARBA00023136"/>
    </source>
</evidence>
<keyword evidence="9" id="KW-1185">Reference proteome</keyword>
<dbReference type="EMBL" id="AEJC01000686">
    <property type="protein sequence ID" value="EKX60009.1"/>
    <property type="molecule type" value="Genomic_DNA"/>
</dbReference>
<evidence type="ECO:0000256" key="7">
    <source>
        <dbReference type="SAM" id="Phobius"/>
    </source>
</evidence>
<keyword evidence="5 7" id="KW-0472">Membrane</keyword>
<keyword evidence="4 7" id="KW-1133">Transmembrane helix</keyword>
<evidence type="ECO:0000313" key="9">
    <source>
        <dbReference type="Proteomes" id="UP000010411"/>
    </source>
</evidence>
<evidence type="ECO:0000256" key="4">
    <source>
        <dbReference type="ARBA" id="ARBA00022989"/>
    </source>
</evidence>
<feature type="transmembrane region" description="Helical" evidence="7">
    <location>
        <begin position="402"/>
        <end position="423"/>
    </location>
</feature>
<reference evidence="8 9" key="1">
    <citation type="submission" date="2012-11" db="EMBL/GenBank/DDBJ databases">
        <authorList>
            <person name="Huguet-Tapia J.C."/>
            <person name="Durkin A.S."/>
            <person name="Pettis G.S."/>
            <person name="Badger J.H."/>
        </authorList>
    </citation>
    <scope>NUCLEOTIDE SEQUENCE [LARGE SCALE GENOMIC DNA]</scope>
    <source>
        <strain evidence="8 9">91-03</strain>
    </source>
</reference>
<evidence type="ECO:0000313" key="8">
    <source>
        <dbReference type="EMBL" id="EKX60009.1"/>
    </source>
</evidence>
<comment type="caution">
    <text evidence="8">The sequence shown here is derived from an EMBL/GenBank/DDBJ whole genome shotgun (WGS) entry which is preliminary data.</text>
</comment>
<protein>
    <submittedName>
        <fullName evidence="8">Transporter, major facilitator family protein</fullName>
    </submittedName>
</protein>
<dbReference type="Pfam" id="PF07690">
    <property type="entry name" value="MFS_1"/>
    <property type="match status" value="1"/>
</dbReference>
<feature type="transmembrane region" description="Helical" evidence="7">
    <location>
        <begin position="429"/>
        <end position="447"/>
    </location>
</feature>
<gene>
    <name evidence="8" type="ORF">STRIP9103_04208</name>
</gene>
<name>L1KHH8_9ACTN</name>
<accession>L1KHH8</accession>
<feature type="transmembrane region" description="Helical" evidence="7">
    <location>
        <begin position="363"/>
        <end position="381"/>
    </location>
</feature>
<feature type="transmembrane region" description="Helical" evidence="7">
    <location>
        <begin position="276"/>
        <end position="300"/>
    </location>
</feature>
<dbReference type="PATRIC" id="fig|698759.3.peg.9243"/>